<dbReference type="Gene3D" id="3.40.50.2300">
    <property type="match status" value="1"/>
</dbReference>
<keyword evidence="5" id="KW-1185">Reference proteome</keyword>
<proteinExistence type="predicted"/>
<sequence>MSETNKVLVVEDEALIAMLLEEVLDDLGYRVVAHASSVLEGVGLAGSVEADVAILDVNLGGSTVFPVAERLAQRGIPFIFSTGYGAHGIPREWIDWPVISKPFTPETLAAALAKVLSAD</sequence>
<protein>
    <submittedName>
        <fullName evidence="4">Response regulator</fullName>
    </submittedName>
</protein>
<evidence type="ECO:0000259" key="3">
    <source>
        <dbReference type="PROSITE" id="PS50110"/>
    </source>
</evidence>
<accession>A0ABR5Z6S0</accession>
<dbReference type="InterPro" id="IPR050595">
    <property type="entry name" value="Bact_response_regulator"/>
</dbReference>
<dbReference type="SUPFAM" id="SSF52172">
    <property type="entry name" value="CheY-like"/>
    <property type="match status" value="1"/>
</dbReference>
<name>A0ABR5Z6S0_9GAMM</name>
<dbReference type="PANTHER" id="PTHR44591:SF24">
    <property type="entry name" value="PROTEIN-GLUTAMATE METHYLESTERASE_PROTEIN-GLUTAMINE GLUTAMINASE 1"/>
    <property type="match status" value="1"/>
</dbReference>
<dbReference type="InterPro" id="IPR001789">
    <property type="entry name" value="Sig_transdc_resp-reg_receiver"/>
</dbReference>
<evidence type="ECO:0000256" key="1">
    <source>
        <dbReference type="ARBA" id="ARBA00022553"/>
    </source>
</evidence>
<feature type="domain" description="Response regulatory" evidence="3">
    <location>
        <begin position="6"/>
        <end position="116"/>
    </location>
</feature>
<dbReference type="EMBL" id="JAAMRF010000013">
    <property type="protein sequence ID" value="MBA1275901.1"/>
    <property type="molecule type" value="Genomic_DNA"/>
</dbReference>
<dbReference type="PROSITE" id="PS50110">
    <property type="entry name" value="RESPONSE_REGULATORY"/>
    <property type="match status" value="1"/>
</dbReference>
<organism evidence="4 5">
    <name type="scientific">Stutzerimonas azotifigens</name>
    <dbReference type="NCBI Taxonomy" id="291995"/>
    <lineage>
        <taxon>Bacteria</taxon>
        <taxon>Pseudomonadati</taxon>
        <taxon>Pseudomonadota</taxon>
        <taxon>Gammaproteobacteria</taxon>
        <taxon>Pseudomonadales</taxon>
        <taxon>Pseudomonadaceae</taxon>
        <taxon>Stutzerimonas</taxon>
    </lineage>
</organism>
<dbReference type="Pfam" id="PF00072">
    <property type="entry name" value="Response_reg"/>
    <property type="match status" value="1"/>
</dbReference>
<dbReference type="RefSeq" id="WP_181073066.1">
    <property type="nucleotide sequence ID" value="NZ_JAAMRF010000013.1"/>
</dbReference>
<keyword evidence="1 2" id="KW-0597">Phosphoprotein</keyword>
<comment type="caution">
    <text evidence="4">The sequence shown here is derived from an EMBL/GenBank/DDBJ whole genome shotgun (WGS) entry which is preliminary data.</text>
</comment>
<evidence type="ECO:0000256" key="2">
    <source>
        <dbReference type="PROSITE-ProRule" id="PRU00169"/>
    </source>
</evidence>
<feature type="modified residue" description="4-aspartylphosphate" evidence="2">
    <location>
        <position position="56"/>
    </location>
</feature>
<dbReference type="SMART" id="SM00448">
    <property type="entry name" value="REC"/>
    <property type="match status" value="1"/>
</dbReference>
<gene>
    <name evidence="4" type="ORF">G7026_21375</name>
</gene>
<dbReference type="Proteomes" id="UP000786387">
    <property type="component" value="Unassembled WGS sequence"/>
</dbReference>
<evidence type="ECO:0000313" key="5">
    <source>
        <dbReference type="Proteomes" id="UP000786387"/>
    </source>
</evidence>
<dbReference type="InterPro" id="IPR011006">
    <property type="entry name" value="CheY-like_superfamily"/>
</dbReference>
<dbReference type="PANTHER" id="PTHR44591">
    <property type="entry name" value="STRESS RESPONSE REGULATOR PROTEIN 1"/>
    <property type="match status" value="1"/>
</dbReference>
<evidence type="ECO:0000313" key="4">
    <source>
        <dbReference type="EMBL" id="MBA1275901.1"/>
    </source>
</evidence>
<reference evidence="4 5" key="1">
    <citation type="submission" date="2020-02" db="EMBL/GenBank/DDBJ databases">
        <title>Synteny-based analysis reveals conserved mechanism for high triclosan tolerance in Pseudomonas, as well as instances of horizontal transfer.</title>
        <authorList>
            <person name="Mcfarland A.G."/>
            <person name="Bertucci H.K."/>
            <person name="Litmann E."/>
            <person name="Shen J."/>
            <person name="Huttenhower C."/>
            <person name="Hartmann E.M."/>
        </authorList>
    </citation>
    <scope>NUCLEOTIDE SEQUENCE [LARGE SCALE GENOMIC DNA]</scope>
    <source>
        <strain evidence="4 5">115A1</strain>
    </source>
</reference>